<protein>
    <submittedName>
        <fullName evidence="1">Uncharacterized protein</fullName>
    </submittedName>
</protein>
<reference evidence="1" key="1">
    <citation type="journal article" date="2023" name="Mol. Phylogenet. Evol.">
        <title>Genome-scale phylogeny and comparative genomics of the fungal order Sordariales.</title>
        <authorList>
            <person name="Hensen N."/>
            <person name="Bonometti L."/>
            <person name="Westerberg I."/>
            <person name="Brannstrom I.O."/>
            <person name="Guillou S."/>
            <person name="Cros-Aarteil S."/>
            <person name="Calhoun S."/>
            <person name="Haridas S."/>
            <person name="Kuo A."/>
            <person name="Mondo S."/>
            <person name="Pangilinan J."/>
            <person name="Riley R."/>
            <person name="LaButti K."/>
            <person name="Andreopoulos B."/>
            <person name="Lipzen A."/>
            <person name="Chen C."/>
            <person name="Yan M."/>
            <person name="Daum C."/>
            <person name="Ng V."/>
            <person name="Clum A."/>
            <person name="Steindorff A."/>
            <person name="Ohm R.A."/>
            <person name="Martin F."/>
            <person name="Silar P."/>
            <person name="Natvig D.O."/>
            <person name="Lalanne C."/>
            <person name="Gautier V."/>
            <person name="Ament-Velasquez S.L."/>
            <person name="Kruys A."/>
            <person name="Hutchinson M.I."/>
            <person name="Powell A.J."/>
            <person name="Barry K."/>
            <person name="Miller A.N."/>
            <person name="Grigoriev I.V."/>
            <person name="Debuchy R."/>
            <person name="Gladieux P."/>
            <person name="Hiltunen Thoren M."/>
            <person name="Johannesson H."/>
        </authorList>
    </citation>
    <scope>NUCLEOTIDE SEQUENCE</scope>
    <source>
        <strain evidence="1">CBS 103.79</strain>
    </source>
</reference>
<dbReference type="EMBL" id="MU856180">
    <property type="protein sequence ID" value="KAK3897386.1"/>
    <property type="molecule type" value="Genomic_DNA"/>
</dbReference>
<dbReference type="Proteomes" id="UP001303889">
    <property type="component" value="Unassembled WGS sequence"/>
</dbReference>
<gene>
    <name evidence="1" type="ORF">C8A05DRAFT_47983</name>
</gene>
<dbReference type="InterPro" id="IPR049168">
    <property type="entry name" value="Glyco_hydro_134"/>
</dbReference>
<organism evidence="1 2">
    <name type="scientific">Staphylotrichum tortipilum</name>
    <dbReference type="NCBI Taxonomy" id="2831512"/>
    <lineage>
        <taxon>Eukaryota</taxon>
        <taxon>Fungi</taxon>
        <taxon>Dikarya</taxon>
        <taxon>Ascomycota</taxon>
        <taxon>Pezizomycotina</taxon>
        <taxon>Sordariomycetes</taxon>
        <taxon>Sordariomycetidae</taxon>
        <taxon>Sordariales</taxon>
        <taxon>Chaetomiaceae</taxon>
        <taxon>Staphylotrichum</taxon>
    </lineage>
</organism>
<reference evidence="1" key="2">
    <citation type="submission" date="2023-05" db="EMBL/GenBank/DDBJ databases">
        <authorList>
            <consortium name="Lawrence Berkeley National Laboratory"/>
            <person name="Steindorff A."/>
            <person name="Hensen N."/>
            <person name="Bonometti L."/>
            <person name="Westerberg I."/>
            <person name="Brannstrom I.O."/>
            <person name="Guillou S."/>
            <person name="Cros-Aarteil S."/>
            <person name="Calhoun S."/>
            <person name="Haridas S."/>
            <person name="Kuo A."/>
            <person name="Mondo S."/>
            <person name="Pangilinan J."/>
            <person name="Riley R."/>
            <person name="Labutti K."/>
            <person name="Andreopoulos B."/>
            <person name="Lipzen A."/>
            <person name="Chen C."/>
            <person name="Yanf M."/>
            <person name="Daum C."/>
            <person name="Ng V."/>
            <person name="Clum A."/>
            <person name="Ohm R."/>
            <person name="Martin F."/>
            <person name="Silar P."/>
            <person name="Natvig D."/>
            <person name="Lalanne C."/>
            <person name="Gautier V."/>
            <person name="Ament-Velasquez S.L."/>
            <person name="Kruys A."/>
            <person name="Hutchinson M.I."/>
            <person name="Powell A.J."/>
            <person name="Barry K."/>
            <person name="Miller A.N."/>
            <person name="Grigoriev I.V."/>
            <person name="Debuchy R."/>
            <person name="Gladieux P."/>
            <person name="Thoren M.H."/>
            <person name="Johannesson H."/>
        </authorList>
    </citation>
    <scope>NUCLEOTIDE SEQUENCE</scope>
    <source>
        <strain evidence="1">CBS 103.79</strain>
    </source>
</reference>
<sequence>MDVLATRDAPVKVAAAAPRDVAVEAAPEEATAGLRKRADRGSYKVSGLGNRKKAILGAGGTTLDLAIAMLETENMQTLQIWLTYDAANFGLFKQNWGMLRACAWRYGFKGQSQNNWNNGNRLKCLTRSPPSLSWDVYADVASRWDCQEYYGYDKWFARHRNGATGLKNPYTNDINNHKSAVQWIQKQIDSNSKYKTDDTRFWVNVMAI</sequence>
<dbReference type="AlphaFoldDB" id="A0AAN6MC75"/>
<proteinExistence type="predicted"/>
<keyword evidence="2" id="KW-1185">Reference proteome</keyword>
<evidence type="ECO:0000313" key="2">
    <source>
        <dbReference type="Proteomes" id="UP001303889"/>
    </source>
</evidence>
<name>A0AAN6MC75_9PEZI</name>
<comment type="caution">
    <text evidence="1">The sequence shown here is derived from an EMBL/GenBank/DDBJ whole genome shotgun (WGS) entry which is preliminary data.</text>
</comment>
<dbReference type="Pfam" id="PF21087">
    <property type="entry name" value="Glyco_hydro_134"/>
    <property type="match status" value="1"/>
</dbReference>
<evidence type="ECO:0000313" key="1">
    <source>
        <dbReference type="EMBL" id="KAK3897386.1"/>
    </source>
</evidence>
<accession>A0AAN6MC75</accession>